<evidence type="ECO:0000259" key="1">
    <source>
        <dbReference type="Pfam" id="PF01521"/>
    </source>
</evidence>
<evidence type="ECO:0000313" key="2">
    <source>
        <dbReference type="EMBL" id="KOO46902.1"/>
    </source>
</evidence>
<dbReference type="AlphaFoldDB" id="A0A0M0L7S0"/>
<dbReference type="Gene3D" id="2.60.300.12">
    <property type="entry name" value="HesB-like domain"/>
    <property type="match status" value="1"/>
</dbReference>
<dbReference type="InterPro" id="IPR000361">
    <property type="entry name" value="ATAP_core_dom"/>
</dbReference>
<name>A0A0M0L7S0_9BACI</name>
<dbReference type="RefSeq" id="WP_053400911.1">
    <property type="nucleotide sequence ID" value="NZ_LILC01000011.1"/>
</dbReference>
<dbReference type="Proteomes" id="UP000037558">
    <property type="component" value="Unassembled WGS sequence"/>
</dbReference>
<protein>
    <recommendedName>
        <fullName evidence="1">Core domain-containing protein</fullName>
    </recommendedName>
</protein>
<sequence length="94" mass="10743">MMKVTERAANYVQALHQELGEEGFLRIRIKSECCNQYQYSFSLALSPQDGDVTEEISGITVLVNQADWRYMKDIKVDVVDGEFIVHNPHPLLSL</sequence>
<keyword evidence="3" id="KW-1185">Reference proteome</keyword>
<proteinExistence type="predicted"/>
<feature type="domain" description="Core" evidence="1">
    <location>
        <begin position="2"/>
        <end position="92"/>
    </location>
</feature>
<dbReference type="SUPFAM" id="SSF89360">
    <property type="entry name" value="HesB-like domain"/>
    <property type="match status" value="1"/>
</dbReference>
<accession>A0A0M0L7S0</accession>
<dbReference type="PATRIC" id="fig|284581.3.peg.3708"/>
<gene>
    <name evidence="2" type="ORF">AMD01_08270</name>
</gene>
<dbReference type="InterPro" id="IPR035903">
    <property type="entry name" value="HesB-like_dom_sf"/>
</dbReference>
<reference evidence="3" key="1">
    <citation type="submission" date="2015-08" db="EMBL/GenBank/DDBJ databases">
        <title>Fjat-14210 dsm16467.</title>
        <authorList>
            <person name="Liu B."/>
            <person name="Wang J."/>
            <person name="Zhu Y."/>
            <person name="Liu G."/>
            <person name="Chen Q."/>
            <person name="Chen Z."/>
            <person name="Lan J."/>
            <person name="Che J."/>
            <person name="Ge C."/>
            <person name="Shi H."/>
            <person name="Pan Z."/>
            <person name="Liu X."/>
        </authorList>
    </citation>
    <scope>NUCLEOTIDE SEQUENCE [LARGE SCALE GENOMIC DNA]</scope>
    <source>
        <strain evidence="3">DSM 16467</strain>
    </source>
</reference>
<comment type="caution">
    <text evidence="2">The sequence shown here is derived from an EMBL/GenBank/DDBJ whole genome shotgun (WGS) entry which is preliminary data.</text>
</comment>
<dbReference type="Pfam" id="PF01521">
    <property type="entry name" value="Fe-S_biosyn"/>
    <property type="match status" value="1"/>
</dbReference>
<evidence type="ECO:0000313" key="3">
    <source>
        <dbReference type="Proteomes" id="UP000037558"/>
    </source>
</evidence>
<dbReference type="EMBL" id="LILC01000011">
    <property type="protein sequence ID" value="KOO46902.1"/>
    <property type="molecule type" value="Genomic_DNA"/>
</dbReference>
<dbReference type="OrthoDB" id="2925488at2"/>
<dbReference type="STRING" id="284581.AMD01_08270"/>
<organism evidence="2 3">
    <name type="scientific">Priestia koreensis</name>
    <dbReference type="NCBI Taxonomy" id="284581"/>
    <lineage>
        <taxon>Bacteria</taxon>
        <taxon>Bacillati</taxon>
        <taxon>Bacillota</taxon>
        <taxon>Bacilli</taxon>
        <taxon>Bacillales</taxon>
        <taxon>Bacillaceae</taxon>
        <taxon>Priestia</taxon>
    </lineage>
</organism>